<dbReference type="AlphaFoldDB" id="A0A2R6TCY7"/>
<dbReference type="InterPro" id="IPR027417">
    <property type="entry name" value="P-loop_NTPase"/>
</dbReference>
<reference evidence="7 8" key="2">
    <citation type="submission" date="2018-04" db="EMBL/GenBank/DDBJ databases">
        <title>Transcriptomics of ammonia oxidizing archaea.</title>
        <authorList>
            <person name="Carini P."/>
        </authorList>
    </citation>
    <scope>NUCLEOTIDE SEQUENCE [LARGE SCALE GENOMIC DNA]</scope>
    <source>
        <strain evidence="7 8">U25</strain>
    </source>
</reference>
<keyword evidence="4" id="KW-0547">Nucleotide-binding</keyword>
<gene>
    <name evidence="7" type="ORF">A7X95_04095</name>
</gene>
<keyword evidence="1" id="KW-0690">Ribosome biogenesis</keyword>
<protein>
    <recommendedName>
        <fullName evidence="9">Shikimate kinase</fullName>
    </recommendedName>
</protein>
<keyword evidence="5" id="KW-0418">Kinase</keyword>
<accession>A0A2R6TCY7</accession>
<reference evidence="8" key="1">
    <citation type="submission" date="2016-05" db="EMBL/GenBank/DDBJ databases">
        <authorList>
            <person name="Dupont C."/>
            <person name="Santoro A."/>
        </authorList>
    </citation>
    <scope>NUCLEOTIDE SEQUENCE [LARGE SCALE GENOMIC DNA]</scope>
    <source>
        <strain evidence="8">U25</strain>
    </source>
</reference>
<dbReference type="GO" id="GO:0005524">
    <property type="term" value="F:ATP binding"/>
    <property type="evidence" value="ECO:0007669"/>
    <property type="project" value="UniProtKB-KW"/>
</dbReference>
<evidence type="ECO:0000256" key="5">
    <source>
        <dbReference type="ARBA" id="ARBA00022777"/>
    </source>
</evidence>
<keyword evidence="2" id="KW-0698">rRNA processing</keyword>
<dbReference type="GO" id="GO:0004017">
    <property type="term" value="F:AMP kinase activity"/>
    <property type="evidence" value="ECO:0007669"/>
    <property type="project" value="InterPro"/>
</dbReference>
<dbReference type="Gene3D" id="3.40.50.300">
    <property type="entry name" value="P-loop containing nucleotide triphosphate hydrolases"/>
    <property type="match status" value="1"/>
</dbReference>
<dbReference type="GO" id="GO:0016887">
    <property type="term" value="F:ATP hydrolysis activity"/>
    <property type="evidence" value="ECO:0007669"/>
    <property type="project" value="InterPro"/>
</dbReference>
<dbReference type="Pfam" id="PF13238">
    <property type="entry name" value="AAA_18"/>
    <property type="match status" value="1"/>
</dbReference>
<dbReference type="EMBL" id="LXWN01000001">
    <property type="protein sequence ID" value="PTL88518.1"/>
    <property type="molecule type" value="Genomic_DNA"/>
</dbReference>
<evidence type="ECO:0000256" key="4">
    <source>
        <dbReference type="ARBA" id="ARBA00022741"/>
    </source>
</evidence>
<keyword evidence="3" id="KW-0808">Transferase</keyword>
<organism evidence="7 8">
    <name type="scientific">Candidatus Nitrosopelagicus brevis</name>
    <dbReference type="NCBI Taxonomy" id="1410606"/>
    <lineage>
        <taxon>Archaea</taxon>
        <taxon>Nitrososphaerota</taxon>
    </lineage>
</organism>
<keyword evidence="6" id="KW-0067">ATP-binding</keyword>
<dbReference type="GO" id="GO:0006364">
    <property type="term" value="P:rRNA processing"/>
    <property type="evidence" value="ECO:0007669"/>
    <property type="project" value="UniProtKB-KW"/>
</dbReference>
<evidence type="ECO:0000256" key="2">
    <source>
        <dbReference type="ARBA" id="ARBA00022552"/>
    </source>
</evidence>
<evidence type="ECO:0000313" key="8">
    <source>
        <dbReference type="Proteomes" id="UP000241022"/>
    </source>
</evidence>
<dbReference type="RefSeq" id="WP_048107026.1">
    <property type="nucleotide sequence ID" value="NZ_LXWN01000001.1"/>
</dbReference>
<dbReference type="Proteomes" id="UP000241022">
    <property type="component" value="Unassembled WGS sequence"/>
</dbReference>
<evidence type="ECO:0000256" key="1">
    <source>
        <dbReference type="ARBA" id="ARBA00022517"/>
    </source>
</evidence>
<dbReference type="PANTHER" id="PTHR12595">
    <property type="entry name" value="POS9-ACTIVATING FACTOR FAP7-RELATED"/>
    <property type="match status" value="1"/>
</dbReference>
<comment type="caution">
    <text evidence="7">The sequence shown here is derived from an EMBL/GenBank/DDBJ whole genome shotgun (WGS) entry which is preliminary data.</text>
</comment>
<proteinExistence type="predicted"/>
<evidence type="ECO:0000256" key="6">
    <source>
        <dbReference type="ARBA" id="ARBA00022840"/>
    </source>
</evidence>
<evidence type="ECO:0000313" key="7">
    <source>
        <dbReference type="EMBL" id="PTL88518.1"/>
    </source>
</evidence>
<dbReference type="InterPro" id="IPR020618">
    <property type="entry name" value="Adenyl_kinase_AK6"/>
</dbReference>
<dbReference type="PANTHER" id="PTHR12595:SF0">
    <property type="entry name" value="ADENYLATE KINASE ISOENZYME 6"/>
    <property type="match status" value="1"/>
</dbReference>
<sequence length="184" mass="21115">MNLVITGNPGVGKHTIADLFTKQNSSYQIFDINKFAIEKGLGEQTDDGIEVDTKKLKNEIQKLNLEKLLIVGHLAPYVLDESNIEYVIILRKNPYELIKIYEKRKYQNQKIKENAGSEVLGVIANDSITSFGKEKSFEVDATDKTPEVILKRIQDIMNNQESGDIVDWLKLIEEKNEMNKFFDY</sequence>
<evidence type="ECO:0000256" key="3">
    <source>
        <dbReference type="ARBA" id="ARBA00022679"/>
    </source>
</evidence>
<keyword evidence="8" id="KW-1185">Reference proteome</keyword>
<name>A0A2R6TCY7_9ARCH</name>
<evidence type="ECO:0008006" key="9">
    <source>
        <dbReference type="Google" id="ProtNLM"/>
    </source>
</evidence>
<dbReference type="SUPFAM" id="SSF52540">
    <property type="entry name" value="P-loop containing nucleoside triphosphate hydrolases"/>
    <property type="match status" value="1"/>
</dbReference>